<feature type="domain" description="Glycosyltransferase RgtA/B/C/D-like" evidence="9">
    <location>
        <begin position="72"/>
        <end position="222"/>
    </location>
</feature>
<feature type="transmembrane region" description="Helical" evidence="8">
    <location>
        <begin position="392"/>
        <end position="408"/>
    </location>
</feature>
<evidence type="ECO:0000313" key="11">
    <source>
        <dbReference type="Proteomes" id="UP000704960"/>
    </source>
</evidence>
<feature type="transmembrane region" description="Helical" evidence="8">
    <location>
        <begin position="162"/>
        <end position="179"/>
    </location>
</feature>
<feature type="transmembrane region" description="Helical" evidence="8">
    <location>
        <begin position="137"/>
        <end position="155"/>
    </location>
</feature>
<comment type="caution">
    <text evidence="10">The sequence shown here is derived from an EMBL/GenBank/DDBJ whole genome shotgun (WGS) entry which is preliminary data.</text>
</comment>
<dbReference type="GO" id="GO:0009103">
    <property type="term" value="P:lipopolysaccharide biosynthetic process"/>
    <property type="evidence" value="ECO:0007669"/>
    <property type="project" value="UniProtKB-ARBA"/>
</dbReference>
<protein>
    <submittedName>
        <fullName evidence="10">Glycosyltransferase family 39 protein</fullName>
    </submittedName>
</protein>
<dbReference type="PANTHER" id="PTHR33908">
    <property type="entry name" value="MANNOSYLTRANSFERASE YKCB-RELATED"/>
    <property type="match status" value="1"/>
</dbReference>
<dbReference type="Pfam" id="PF13231">
    <property type="entry name" value="PMT_2"/>
    <property type="match status" value="1"/>
</dbReference>
<evidence type="ECO:0000256" key="7">
    <source>
        <dbReference type="ARBA" id="ARBA00023136"/>
    </source>
</evidence>
<keyword evidence="5 8" id="KW-0812">Transmembrane</keyword>
<keyword evidence="3" id="KW-0328">Glycosyltransferase</keyword>
<dbReference type="InterPro" id="IPR038731">
    <property type="entry name" value="RgtA/B/C-like"/>
</dbReference>
<feature type="transmembrane region" description="Helical" evidence="8">
    <location>
        <begin position="213"/>
        <end position="233"/>
    </location>
</feature>
<gene>
    <name evidence="10" type="ORF">HY474_01160</name>
</gene>
<dbReference type="Proteomes" id="UP000704960">
    <property type="component" value="Unassembled WGS sequence"/>
</dbReference>
<keyword evidence="2" id="KW-1003">Cell membrane</keyword>
<keyword evidence="7 8" id="KW-0472">Membrane</keyword>
<feature type="transmembrane region" description="Helical" evidence="8">
    <location>
        <begin position="343"/>
        <end position="362"/>
    </location>
</feature>
<dbReference type="EMBL" id="JACQMJ010000005">
    <property type="protein sequence ID" value="MBI4132219.1"/>
    <property type="molecule type" value="Genomic_DNA"/>
</dbReference>
<reference evidence="10" key="1">
    <citation type="submission" date="2020-07" db="EMBL/GenBank/DDBJ databases">
        <title>Huge and variable diversity of episymbiotic CPR bacteria and DPANN archaea in groundwater ecosystems.</title>
        <authorList>
            <person name="He C.Y."/>
            <person name="Keren R."/>
            <person name="Whittaker M."/>
            <person name="Farag I.F."/>
            <person name="Doudna J."/>
            <person name="Cate J.H.D."/>
            <person name="Banfield J.F."/>
        </authorList>
    </citation>
    <scope>NUCLEOTIDE SEQUENCE</scope>
    <source>
        <strain evidence="10">NC_groundwater_1226_Ag_S-0.1um_59_124</strain>
    </source>
</reference>
<organism evidence="10 11">
    <name type="scientific">Candidatus Sungiibacteriota bacterium</name>
    <dbReference type="NCBI Taxonomy" id="2750080"/>
    <lineage>
        <taxon>Bacteria</taxon>
        <taxon>Candidatus Sungiibacteriota</taxon>
    </lineage>
</organism>
<evidence type="ECO:0000256" key="3">
    <source>
        <dbReference type="ARBA" id="ARBA00022676"/>
    </source>
</evidence>
<evidence type="ECO:0000259" key="9">
    <source>
        <dbReference type="Pfam" id="PF13231"/>
    </source>
</evidence>
<evidence type="ECO:0000256" key="8">
    <source>
        <dbReference type="SAM" id="Phobius"/>
    </source>
</evidence>
<feature type="transmembrane region" description="Helical" evidence="8">
    <location>
        <begin position="115"/>
        <end position="131"/>
    </location>
</feature>
<dbReference type="GO" id="GO:0016763">
    <property type="term" value="F:pentosyltransferase activity"/>
    <property type="evidence" value="ECO:0007669"/>
    <property type="project" value="TreeGrafter"/>
</dbReference>
<dbReference type="AlphaFoldDB" id="A0A932YXW9"/>
<feature type="transmembrane region" description="Helical" evidence="8">
    <location>
        <begin position="319"/>
        <end position="337"/>
    </location>
</feature>
<feature type="transmembrane region" description="Helical" evidence="8">
    <location>
        <begin position="185"/>
        <end position="201"/>
    </location>
</feature>
<keyword evidence="4" id="KW-0808">Transferase</keyword>
<dbReference type="PANTHER" id="PTHR33908:SF11">
    <property type="entry name" value="MEMBRANE PROTEIN"/>
    <property type="match status" value="1"/>
</dbReference>
<sequence>MIAFSRHRRAILLLGILALAAFFRFYLLTAIPPGLYPDEAANGNNALEALRTGDFKVFYPENNGREGLFINLQALAVALLGAEPWVLRSVSALFGTLTILGIYLASRELFPSRDGIALLAAFFSATSFWHINFSRIGFRAILLPFFAAFALYWLLKAIRTGKISSAIAAGIATGLGFHTYIGFRFMPFVLAIPIVFGLMAWRRGRMEHCAPCSIALFLFAAFIAALPLGFYFIQNPADFAGRSGQVSIFSSDSPLAEFIRSNLLTAGMFFTRGDCNPRHNLACQPQLFWSIGVIFLIGLILSIRQAARNRKAETGNTTLLAWLFFMALPATLTREGLPHALRAIGMIPPVMMIAAVGGLWLWRKLNAYFNGALLNPKYAAYHGQLKRIKKELAVAALLFLLWIPITAYRDYFVRFAYAPQTADAFSADLLQAGRYLASLPDGVQKFVIVNLSGEDIRGLPAPAQTVMFASDSFDPERRRQKQISYLLRPEDIAIDGTTRTAIIPLNPKDQDLVQIVRKRFPMLREKLIGNTLVFKN</sequence>
<name>A0A932YXW9_9BACT</name>
<dbReference type="GO" id="GO:0005886">
    <property type="term" value="C:plasma membrane"/>
    <property type="evidence" value="ECO:0007669"/>
    <property type="project" value="UniProtKB-SubCell"/>
</dbReference>
<evidence type="ECO:0000256" key="4">
    <source>
        <dbReference type="ARBA" id="ARBA00022679"/>
    </source>
</evidence>
<feature type="transmembrane region" description="Helical" evidence="8">
    <location>
        <begin position="287"/>
        <end position="307"/>
    </location>
</feature>
<dbReference type="InterPro" id="IPR050297">
    <property type="entry name" value="LipidA_mod_glycosyltrf_83"/>
</dbReference>
<comment type="subcellular location">
    <subcellularLocation>
        <location evidence="1">Cell membrane</location>
        <topology evidence="1">Multi-pass membrane protein</topology>
    </subcellularLocation>
</comment>
<proteinExistence type="predicted"/>
<evidence type="ECO:0000256" key="1">
    <source>
        <dbReference type="ARBA" id="ARBA00004651"/>
    </source>
</evidence>
<evidence type="ECO:0000256" key="5">
    <source>
        <dbReference type="ARBA" id="ARBA00022692"/>
    </source>
</evidence>
<accession>A0A932YXW9</accession>
<keyword evidence="6 8" id="KW-1133">Transmembrane helix</keyword>
<evidence type="ECO:0000256" key="2">
    <source>
        <dbReference type="ARBA" id="ARBA00022475"/>
    </source>
</evidence>
<evidence type="ECO:0000313" key="10">
    <source>
        <dbReference type="EMBL" id="MBI4132219.1"/>
    </source>
</evidence>
<evidence type="ECO:0000256" key="6">
    <source>
        <dbReference type="ARBA" id="ARBA00022989"/>
    </source>
</evidence>
<feature type="transmembrane region" description="Helical" evidence="8">
    <location>
        <begin position="85"/>
        <end position="103"/>
    </location>
</feature>